<reference evidence="3 4" key="1">
    <citation type="submission" date="2020-11" db="EMBL/GenBank/DDBJ databases">
        <authorList>
            <person name="Lassalle F."/>
        </authorList>
    </citation>
    <scope>NUCLEOTIDE SEQUENCE [LARGE SCALE GENOMIC DNA]</scope>
    <source>
        <strain evidence="3 4">AB21</strain>
    </source>
</reference>
<evidence type="ECO:0000313" key="3">
    <source>
        <dbReference type="EMBL" id="CAD7047840.1"/>
    </source>
</evidence>
<dbReference type="Gene3D" id="3.40.190.10">
    <property type="entry name" value="Periplasmic binding protein-like II"/>
    <property type="match status" value="2"/>
</dbReference>
<dbReference type="EMBL" id="CABFWE030000011">
    <property type="protein sequence ID" value="CAD7047840.1"/>
    <property type="molecule type" value="Genomic_DNA"/>
</dbReference>
<gene>
    <name evidence="3" type="ORF">RHAB21_03833</name>
</gene>
<organism evidence="3 4">
    <name type="scientific">Pseudorhizobium halotolerans</name>
    <dbReference type="NCBI Taxonomy" id="1233081"/>
    <lineage>
        <taxon>Bacteria</taxon>
        <taxon>Pseudomonadati</taxon>
        <taxon>Pseudomonadota</taxon>
        <taxon>Alphaproteobacteria</taxon>
        <taxon>Hyphomicrobiales</taxon>
        <taxon>Rhizobiaceae</taxon>
        <taxon>Rhizobium/Agrobacterium group</taxon>
        <taxon>Pseudorhizobium</taxon>
    </lineage>
</organism>
<sequence>MYTTNRRRLLKGMAAAGLIAPFASQTFAQDLRKVRLQLSWVSNVQYAGDWIAFENGLMENNGVAIDWQPGGPNAPASLVTLAANGADVAYSNWFQFLDAINQGNDFVMIGASFPRNPHGLISLAKKPILEPKDLVGAKILAQAPNDKTAIDATLALAGLPGDWTWVPTGFSPEPLLAGDGDAFTAFSTNQPITLEKMGMKPGEDFHFVFFDDFGFRTYGSIIVTTRSFLDSNRGAVVGYMRGLIDGWALNKEDPTVAPRLVVEKYGADLGLDLDQQIRQNELQIPLTQYAEPDKLPLSLDRELIETRMYKAAEATGRTNLPDVTKIADFDIVQEAYEGKK</sequence>
<feature type="domain" description="SsuA/THI5-like" evidence="2">
    <location>
        <begin position="43"/>
        <end position="255"/>
    </location>
</feature>
<dbReference type="Pfam" id="PF09084">
    <property type="entry name" value="NMT1"/>
    <property type="match status" value="1"/>
</dbReference>
<keyword evidence="1" id="KW-0732">Signal</keyword>
<comment type="caution">
    <text evidence="3">The sequence shown here is derived from an EMBL/GenBank/DDBJ whole genome shotgun (WGS) entry which is preliminary data.</text>
</comment>
<dbReference type="Proteomes" id="UP000601041">
    <property type="component" value="Unassembled WGS sequence"/>
</dbReference>
<evidence type="ECO:0000259" key="2">
    <source>
        <dbReference type="Pfam" id="PF09084"/>
    </source>
</evidence>
<accession>A0ABN7JUE5</accession>
<dbReference type="GO" id="GO:0016740">
    <property type="term" value="F:transferase activity"/>
    <property type="evidence" value="ECO:0007669"/>
    <property type="project" value="UniProtKB-KW"/>
</dbReference>
<feature type="chain" id="PRO_5046729184" evidence="1">
    <location>
        <begin position="29"/>
        <end position="340"/>
    </location>
</feature>
<name>A0ABN7JUE5_9HYPH</name>
<proteinExistence type="predicted"/>
<dbReference type="RefSeq" id="WP_142588937.1">
    <property type="nucleotide sequence ID" value="NZ_CABFWE030000011.1"/>
</dbReference>
<protein>
    <submittedName>
        <fullName evidence="3">Myristoyl transferase</fullName>
    </submittedName>
</protein>
<dbReference type="InterPro" id="IPR006311">
    <property type="entry name" value="TAT_signal"/>
</dbReference>
<dbReference type="PANTHER" id="PTHR31528">
    <property type="entry name" value="4-AMINO-5-HYDROXYMETHYL-2-METHYLPYRIMIDINE PHOSPHATE SYNTHASE THI11-RELATED"/>
    <property type="match status" value="1"/>
</dbReference>
<dbReference type="InterPro" id="IPR027939">
    <property type="entry name" value="NMT1/THI5"/>
</dbReference>
<dbReference type="SUPFAM" id="SSF53850">
    <property type="entry name" value="Periplasmic binding protein-like II"/>
    <property type="match status" value="1"/>
</dbReference>
<evidence type="ECO:0000256" key="1">
    <source>
        <dbReference type="SAM" id="SignalP"/>
    </source>
</evidence>
<keyword evidence="3" id="KW-0808">Transferase</keyword>
<dbReference type="InterPro" id="IPR015168">
    <property type="entry name" value="SsuA/THI5"/>
</dbReference>
<dbReference type="PROSITE" id="PS51318">
    <property type="entry name" value="TAT"/>
    <property type="match status" value="1"/>
</dbReference>
<keyword evidence="4" id="KW-1185">Reference proteome</keyword>
<feature type="signal peptide" evidence="1">
    <location>
        <begin position="1"/>
        <end position="28"/>
    </location>
</feature>
<dbReference type="PANTHER" id="PTHR31528:SF3">
    <property type="entry name" value="THIAMINE BIOSYNTHESIS PROTEIN HI_0357-RELATED"/>
    <property type="match status" value="1"/>
</dbReference>
<evidence type="ECO:0000313" key="4">
    <source>
        <dbReference type="Proteomes" id="UP000601041"/>
    </source>
</evidence>